<name>A0A2J0Q743_9BACT</name>
<proteinExistence type="predicted"/>
<evidence type="ECO:0000313" key="7">
    <source>
        <dbReference type="EMBL" id="PJE50769.1"/>
    </source>
</evidence>
<dbReference type="GO" id="GO:0035435">
    <property type="term" value="P:phosphate ion transmembrane transport"/>
    <property type="evidence" value="ECO:0007669"/>
    <property type="project" value="TreeGrafter"/>
</dbReference>
<dbReference type="InterPro" id="IPR001204">
    <property type="entry name" value="Phos_transporter"/>
</dbReference>
<evidence type="ECO:0000256" key="2">
    <source>
        <dbReference type="ARBA" id="ARBA00022448"/>
    </source>
</evidence>
<keyword evidence="4 6" id="KW-1133">Transmembrane helix</keyword>
<keyword evidence="3 6" id="KW-0812">Transmembrane</keyword>
<feature type="transmembrane region" description="Helical" evidence="6">
    <location>
        <begin position="75"/>
        <end position="94"/>
    </location>
</feature>
<dbReference type="PANTHER" id="PTHR11101:SF80">
    <property type="entry name" value="PHOSPHATE TRANSPORTER"/>
    <property type="match status" value="1"/>
</dbReference>
<feature type="transmembrane region" description="Helical" evidence="6">
    <location>
        <begin position="106"/>
        <end position="125"/>
    </location>
</feature>
<feature type="transmembrane region" description="Helical" evidence="6">
    <location>
        <begin position="213"/>
        <end position="233"/>
    </location>
</feature>
<dbReference type="GO" id="GO:0005315">
    <property type="term" value="F:phosphate transmembrane transporter activity"/>
    <property type="evidence" value="ECO:0007669"/>
    <property type="project" value="InterPro"/>
</dbReference>
<dbReference type="Pfam" id="PF01384">
    <property type="entry name" value="PHO4"/>
    <property type="match status" value="1"/>
</dbReference>
<comment type="caution">
    <text evidence="7">The sequence shown here is derived from an EMBL/GenBank/DDBJ whole genome shotgun (WGS) entry which is preliminary data.</text>
</comment>
<dbReference type="GO" id="GO:0016020">
    <property type="term" value="C:membrane"/>
    <property type="evidence" value="ECO:0007669"/>
    <property type="project" value="UniProtKB-SubCell"/>
</dbReference>
<dbReference type="EMBL" id="PCXQ01000005">
    <property type="protein sequence ID" value="PJE50769.1"/>
    <property type="molecule type" value="Genomic_DNA"/>
</dbReference>
<accession>A0A2J0Q743</accession>
<evidence type="ECO:0000256" key="4">
    <source>
        <dbReference type="ARBA" id="ARBA00022989"/>
    </source>
</evidence>
<evidence type="ECO:0000256" key="5">
    <source>
        <dbReference type="ARBA" id="ARBA00023136"/>
    </source>
</evidence>
<evidence type="ECO:0000256" key="3">
    <source>
        <dbReference type="ARBA" id="ARBA00022692"/>
    </source>
</evidence>
<evidence type="ECO:0000256" key="6">
    <source>
        <dbReference type="SAM" id="Phobius"/>
    </source>
</evidence>
<protein>
    <submittedName>
        <fullName evidence="7">Anion permease</fullName>
    </submittedName>
</protein>
<feature type="transmembrane region" description="Helical" evidence="6">
    <location>
        <begin position="303"/>
        <end position="325"/>
    </location>
</feature>
<reference evidence="7 8" key="1">
    <citation type="submission" date="2017-09" db="EMBL/GenBank/DDBJ databases">
        <title>Depth-based differentiation of microbial function through sediment-hosted aquifers and enrichment of novel symbionts in the deep terrestrial subsurface.</title>
        <authorList>
            <person name="Probst A.J."/>
            <person name="Ladd B."/>
            <person name="Jarett J.K."/>
            <person name="Geller-Mcgrath D.E."/>
            <person name="Sieber C.M."/>
            <person name="Emerson J.B."/>
            <person name="Anantharaman K."/>
            <person name="Thomas B.C."/>
            <person name="Malmstrom R."/>
            <person name="Stieglmeier M."/>
            <person name="Klingl A."/>
            <person name="Woyke T."/>
            <person name="Ryan C.M."/>
            <person name="Banfield J.F."/>
        </authorList>
    </citation>
    <scope>NUCLEOTIDE SEQUENCE [LARGE SCALE GENOMIC DNA]</scope>
    <source>
        <strain evidence="7">CG10_big_fil_rev_8_21_14_0_10_36_16</strain>
    </source>
</reference>
<sequence length="328" mass="34339">MSELLLIIFIVAIAWIYDFYNGANDAANAIATTVSTRTLSPTKALLLSASLNTAGAFVTTRVAKTIGKGIVDPQLLTGDILISALLGAIVWVALSTKTGMPVSVTHAIVGGIIGAVFLPYGLGAIKTEGITKIIKGIIFSPILGFIVAGILLVMIHRIRWKSHPGKIQRNFGKAQIISASWMSLAHGMNDTQNAMGIITAALFAGGFISKFEVPMWVIIGSGLFMGIGTYAGGKHVIKTVGMKLSKLKPVHGFVSETAAGGVIAGASYLGIPISTTHAITSSIMGASTAQRVKSVRWNIAKDIAMAWILTIPGSAIAALIIYTLINLI</sequence>
<dbReference type="PANTHER" id="PTHR11101">
    <property type="entry name" value="PHOSPHATE TRANSPORTER"/>
    <property type="match status" value="1"/>
</dbReference>
<evidence type="ECO:0000256" key="1">
    <source>
        <dbReference type="ARBA" id="ARBA00004141"/>
    </source>
</evidence>
<comment type="subcellular location">
    <subcellularLocation>
        <location evidence="1">Membrane</location>
        <topology evidence="1">Multi-pass membrane protein</topology>
    </subcellularLocation>
</comment>
<keyword evidence="5 6" id="KW-0472">Membrane</keyword>
<organism evidence="7 8">
    <name type="scientific">Candidatus Yanofskybacteria bacterium CG10_big_fil_rev_8_21_14_0_10_36_16</name>
    <dbReference type="NCBI Taxonomy" id="1975096"/>
    <lineage>
        <taxon>Bacteria</taxon>
        <taxon>Candidatus Yanofskyibacteriota</taxon>
    </lineage>
</organism>
<gene>
    <name evidence="7" type="ORF">COV29_03505</name>
</gene>
<evidence type="ECO:0000313" key="8">
    <source>
        <dbReference type="Proteomes" id="UP000228496"/>
    </source>
</evidence>
<dbReference type="AlphaFoldDB" id="A0A2J0Q743"/>
<dbReference type="Proteomes" id="UP000228496">
    <property type="component" value="Unassembled WGS sequence"/>
</dbReference>
<feature type="transmembrane region" description="Helical" evidence="6">
    <location>
        <begin position="137"/>
        <end position="155"/>
    </location>
</feature>
<keyword evidence="2" id="KW-0813">Transport</keyword>